<dbReference type="GO" id="GO:0015174">
    <property type="term" value="F:basic amino acid transmembrane transporter activity"/>
    <property type="evidence" value="ECO:0007669"/>
    <property type="project" value="UniProtKB-ARBA"/>
</dbReference>
<comment type="caution">
    <text evidence="8">The sequence shown here is derived from an EMBL/GenBank/DDBJ whole genome shotgun (WGS) entry which is preliminary data.</text>
</comment>
<dbReference type="FunFam" id="1.20.1280.290:FF:000012">
    <property type="entry name" value="Vacuolar membrane PQ loop repeat protein"/>
    <property type="match status" value="1"/>
</dbReference>
<feature type="transmembrane region" description="Helical" evidence="7">
    <location>
        <begin position="82"/>
        <end position="103"/>
    </location>
</feature>
<evidence type="ECO:0000256" key="2">
    <source>
        <dbReference type="ARBA" id="ARBA00022692"/>
    </source>
</evidence>
<comment type="catalytic activity">
    <reaction evidence="6">
        <text>L-histidine(out) + L-arginine(in) = L-histidine(in) + L-arginine(out)</text>
        <dbReference type="Rhea" id="RHEA:71063"/>
        <dbReference type="ChEBI" id="CHEBI:32682"/>
        <dbReference type="ChEBI" id="CHEBI:57595"/>
    </reaction>
</comment>
<dbReference type="PANTHER" id="PTHR16201:SF44">
    <property type="entry name" value="SEVEN TRANSMEMBRANE PROTEIN 1"/>
    <property type="match status" value="1"/>
</dbReference>
<dbReference type="Proteomes" id="UP000053831">
    <property type="component" value="Unassembled WGS sequence"/>
</dbReference>
<keyword evidence="9" id="KW-1185">Reference proteome</keyword>
<name>A0A0M9VUI2_ESCWE</name>
<evidence type="ECO:0000256" key="3">
    <source>
        <dbReference type="ARBA" id="ARBA00022989"/>
    </source>
</evidence>
<comment type="similarity">
    <text evidence="5">Belongs to the laat-1 family.</text>
</comment>
<evidence type="ECO:0000256" key="1">
    <source>
        <dbReference type="ARBA" id="ARBA00004141"/>
    </source>
</evidence>
<dbReference type="AlphaFoldDB" id="A0A0M9VUI2"/>
<dbReference type="GO" id="GO:0098852">
    <property type="term" value="C:lytic vacuole membrane"/>
    <property type="evidence" value="ECO:0007669"/>
    <property type="project" value="UniProtKB-ARBA"/>
</dbReference>
<dbReference type="Pfam" id="PF04193">
    <property type="entry name" value="PQ-loop"/>
    <property type="match status" value="2"/>
</dbReference>
<gene>
    <name evidence="8" type="ORF">ESCO_005717</name>
</gene>
<evidence type="ECO:0000256" key="5">
    <source>
        <dbReference type="ARBA" id="ARBA00038039"/>
    </source>
</evidence>
<evidence type="ECO:0000313" key="8">
    <source>
        <dbReference type="EMBL" id="KOS19939.1"/>
    </source>
</evidence>
<proteinExistence type="inferred from homology"/>
<feature type="transmembrane region" description="Helical" evidence="7">
    <location>
        <begin position="203"/>
        <end position="220"/>
    </location>
</feature>
<protein>
    <submittedName>
        <fullName evidence="8">Putative vacuolar amino acid transporter</fullName>
    </submittedName>
</protein>
<dbReference type="SMART" id="SM00679">
    <property type="entry name" value="CTNS"/>
    <property type="match status" value="2"/>
</dbReference>
<feature type="transmembrane region" description="Helical" evidence="7">
    <location>
        <begin position="267"/>
        <end position="288"/>
    </location>
</feature>
<organism evidence="8 9">
    <name type="scientific">Escovopsis weberi</name>
    <dbReference type="NCBI Taxonomy" id="150374"/>
    <lineage>
        <taxon>Eukaryota</taxon>
        <taxon>Fungi</taxon>
        <taxon>Dikarya</taxon>
        <taxon>Ascomycota</taxon>
        <taxon>Pezizomycotina</taxon>
        <taxon>Sordariomycetes</taxon>
        <taxon>Hypocreomycetidae</taxon>
        <taxon>Hypocreales</taxon>
        <taxon>Hypocreaceae</taxon>
        <taxon>Escovopsis</taxon>
    </lineage>
</organism>
<dbReference type="Gene3D" id="1.20.1280.290">
    <property type="match status" value="2"/>
</dbReference>
<dbReference type="PANTHER" id="PTHR16201">
    <property type="entry name" value="SEVEN TRANSMEMBRANE PROTEIN 1-RELATED"/>
    <property type="match status" value="1"/>
</dbReference>
<keyword evidence="4 7" id="KW-0472">Membrane</keyword>
<dbReference type="InterPro" id="IPR051415">
    <property type="entry name" value="LAAT-1"/>
</dbReference>
<dbReference type="InterPro" id="IPR006603">
    <property type="entry name" value="PQ-loop_rpt"/>
</dbReference>
<feature type="transmembrane region" description="Helical" evidence="7">
    <location>
        <begin position="56"/>
        <end position="76"/>
    </location>
</feature>
<evidence type="ECO:0000256" key="7">
    <source>
        <dbReference type="SAM" id="Phobius"/>
    </source>
</evidence>
<dbReference type="EMBL" id="LGSR01000019">
    <property type="protein sequence ID" value="KOS19939.1"/>
    <property type="molecule type" value="Genomic_DNA"/>
</dbReference>
<accession>A0A0M9VUI2</accession>
<keyword evidence="2 7" id="KW-0812">Transmembrane</keyword>
<sequence length="303" mass="33231">MASVVTSAMDAAAQQLPLHTIISGIFGSISMAAWICVILPQMVVNYRNKSAEALSVPFLIVWMLGDATNLIGGLLTHLAPTAVILATYFCITNVFLVAQTLYYNSLNARRAAESTEPSEHSPLLTQSAARRRDDEAISKLDELDPEQPRTTALYYNALSLLAIYAAGILGWFISYKAGAWDTPTPEPVPLEAPDAELLLSERIGMFFGYISAACYVFARIPQIIKNYKEKSCDGLAILFFMLSLTGNLTYAISIITFSQDSKYLSNIIPWLIGSLGTVSEDFIIFLQFQIYSNNRRGRAAAAS</sequence>
<dbReference type="GO" id="GO:0034486">
    <property type="term" value="P:vacuolar transmembrane transport"/>
    <property type="evidence" value="ECO:0007669"/>
    <property type="project" value="UniProtKB-ARBA"/>
</dbReference>
<dbReference type="FunFam" id="1.20.1280.290:FF:000009">
    <property type="entry name" value="PQ loop repeat family protein"/>
    <property type="match status" value="1"/>
</dbReference>
<feature type="transmembrane region" description="Helical" evidence="7">
    <location>
        <begin position="232"/>
        <end position="255"/>
    </location>
</feature>
<reference evidence="8 9" key="1">
    <citation type="submission" date="2015-07" db="EMBL/GenBank/DDBJ databases">
        <title>The genome of the fungus Escovopsis weberi, a specialized disease agent of ant agriculture.</title>
        <authorList>
            <person name="de Man T.J."/>
            <person name="Stajich J.E."/>
            <person name="Kubicek C.P."/>
            <person name="Chenthamara K."/>
            <person name="Atanasova L."/>
            <person name="Druzhinina I.S."/>
            <person name="Birnbaum S."/>
            <person name="Barribeau S.M."/>
            <person name="Teiling C."/>
            <person name="Suen G."/>
            <person name="Currie C."/>
            <person name="Gerardo N.M."/>
        </authorList>
    </citation>
    <scope>NUCLEOTIDE SEQUENCE [LARGE SCALE GENOMIC DNA]</scope>
</reference>
<keyword evidence="3 7" id="KW-1133">Transmembrane helix</keyword>
<comment type="subcellular location">
    <subcellularLocation>
        <location evidence="1">Membrane</location>
        <topology evidence="1">Multi-pass membrane protein</topology>
    </subcellularLocation>
</comment>
<feature type="transmembrane region" description="Helical" evidence="7">
    <location>
        <begin position="153"/>
        <end position="173"/>
    </location>
</feature>
<feature type="transmembrane region" description="Helical" evidence="7">
    <location>
        <begin position="20"/>
        <end position="44"/>
    </location>
</feature>
<evidence type="ECO:0000256" key="6">
    <source>
        <dbReference type="ARBA" id="ARBA00050768"/>
    </source>
</evidence>
<evidence type="ECO:0000256" key="4">
    <source>
        <dbReference type="ARBA" id="ARBA00023136"/>
    </source>
</evidence>
<dbReference type="OrthoDB" id="8048523at2759"/>
<evidence type="ECO:0000313" key="9">
    <source>
        <dbReference type="Proteomes" id="UP000053831"/>
    </source>
</evidence>